<accession>A0A382WUT3</accession>
<evidence type="ECO:0000313" key="1">
    <source>
        <dbReference type="EMBL" id="SVD62369.1"/>
    </source>
</evidence>
<sequence>MNKAYLLVICLLLAPFTGCIEDSGLELVEDT</sequence>
<dbReference type="AlphaFoldDB" id="A0A382WUT3"/>
<name>A0A382WUT3_9ZZZZ</name>
<feature type="non-terminal residue" evidence="1">
    <location>
        <position position="31"/>
    </location>
</feature>
<organism evidence="1">
    <name type="scientific">marine metagenome</name>
    <dbReference type="NCBI Taxonomy" id="408172"/>
    <lineage>
        <taxon>unclassified sequences</taxon>
        <taxon>metagenomes</taxon>
        <taxon>ecological metagenomes</taxon>
    </lineage>
</organism>
<reference evidence="1" key="1">
    <citation type="submission" date="2018-05" db="EMBL/GenBank/DDBJ databases">
        <authorList>
            <person name="Lanie J.A."/>
            <person name="Ng W.-L."/>
            <person name="Kazmierczak K.M."/>
            <person name="Andrzejewski T.M."/>
            <person name="Davidsen T.M."/>
            <person name="Wayne K.J."/>
            <person name="Tettelin H."/>
            <person name="Glass J.I."/>
            <person name="Rusch D."/>
            <person name="Podicherti R."/>
            <person name="Tsui H.-C.T."/>
            <person name="Winkler M.E."/>
        </authorList>
    </citation>
    <scope>NUCLEOTIDE SEQUENCE</scope>
</reference>
<gene>
    <name evidence="1" type="ORF">METZ01_LOCUS415223</name>
</gene>
<proteinExistence type="predicted"/>
<protein>
    <submittedName>
        <fullName evidence="1">Uncharacterized protein</fullName>
    </submittedName>
</protein>
<dbReference type="EMBL" id="UINC01162557">
    <property type="protein sequence ID" value="SVD62369.1"/>
    <property type="molecule type" value="Genomic_DNA"/>
</dbReference>